<gene>
    <name evidence="2" type="ORF">OQZ29_08520</name>
</gene>
<feature type="compositionally biased region" description="Polar residues" evidence="1">
    <location>
        <begin position="313"/>
        <end position="323"/>
    </location>
</feature>
<dbReference type="EMBL" id="JAPJUH010000002">
    <property type="protein sequence ID" value="MCX3264784.1"/>
    <property type="molecule type" value="Genomic_DNA"/>
</dbReference>
<dbReference type="GO" id="GO:0006259">
    <property type="term" value="P:DNA metabolic process"/>
    <property type="evidence" value="ECO:0007669"/>
    <property type="project" value="InterPro"/>
</dbReference>
<protein>
    <submittedName>
        <fullName evidence="2">Recombinase RecT</fullName>
    </submittedName>
</protein>
<name>A0A9X3DBW4_9SPHI</name>
<evidence type="ECO:0000313" key="3">
    <source>
        <dbReference type="Proteomes" id="UP001142592"/>
    </source>
</evidence>
<dbReference type="InterPro" id="IPR018330">
    <property type="entry name" value="RecT_fam"/>
</dbReference>
<keyword evidence="3" id="KW-1185">Reference proteome</keyword>
<comment type="caution">
    <text evidence="2">The sequence shown here is derived from an EMBL/GenBank/DDBJ whole genome shotgun (WGS) entry which is preliminary data.</text>
</comment>
<reference evidence="2" key="1">
    <citation type="submission" date="2022-11" db="EMBL/GenBank/DDBJ databases">
        <authorList>
            <person name="Graham C."/>
            <person name="Newman J.D."/>
        </authorList>
    </citation>
    <scope>NUCLEOTIDE SEQUENCE</scope>
    <source>
        <strain evidence="2">DSM 19486</strain>
    </source>
</reference>
<feature type="region of interest" description="Disordered" evidence="1">
    <location>
        <begin position="287"/>
        <end position="332"/>
    </location>
</feature>
<dbReference type="AlphaFoldDB" id="A0A9X3DBW4"/>
<accession>A0A9X3DBW4</accession>
<dbReference type="GO" id="GO:0003677">
    <property type="term" value="F:DNA binding"/>
    <property type="evidence" value="ECO:0007669"/>
    <property type="project" value="InterPro"/>
</dbReference>
<dbReference type="Pfam" id="PF03837">
    <property type="entry name" value="RecT"/>
    <property type="match status" value="1"/>
</dbReference>
<dbReference type="Proteomes" id="UP001142592">
    <property type="component" value="Unassembled WGS sequence"/>
</dbReference>
<proteinExistence type="predicted"/>
<organism evidence="2 3">
    <name type="scientific">Pedobacter agri</name>
    <dbReference type="NCBI Taxonomy" id="454586"/>
    <lineage>
        <taxon>Bacteria</taxon>
        <taxon>Pseudomonadati</taxon>
        <taxon>Bacteroidota</taxon>
        <taxon>Sphingobacteriia</taxon>
        <taxon>Sphingobacteriales</taxon>
        <taxon>Sphingobacteriaceae</taxon>
        <taxon>Pedobacter</taxon>
    </lineage>
</organism>
<sequence>MSNQIALTTEYIKGLTPIEVLEDKAIGEHFVNKFMAVYRTSKDQAVAYYEREIDNFTKRVNESEDLAACTPMSLFVALMQVGGWKLSFEGGSQSEVYLIPGNRKVVIEGKEVWIKEAVAQPSPYGEKKIRVETRQIRHVGNPTVVYECDQYSESVKDGRTMVDWTKGKRDETSRIVGGFILLEYPDGSKEFKTYDMNDVASWEKASEKKNKGKANALYGWGWVGSGASSVYKKIEGSQIDKKFFEGKILKHAFKLFPRVIANQTLPENFVPSPEVSVREGFDMSEFTEDVTHEDLTQNEQDDFDQALKEAESESQPQTVTVSENVDDDEPTF</sequence>
<dbReference type="RefSeq" id="WP_010601413.1">
    <property type="nucleotide sequence ID" value="NZ_JAPJUH010000002.1"/>
</dbReference>
<evidence type="ECO:0000313" key="2">
    <source>
        <dbReference type="EMBL" id="MCX3264784.1"/>
    </source>
</evidence>
<evidence type="ECO:0000256" key="1">
    <source>
        <dbReference type="SAM" id="MobiDB-lite"/>
    </source>
</evidence>